<dbReference type="InterPro" id="IPR027417">
    <property type="entry name" value="P-loop_NTPase"/>
</dbReference>
<dbReference type="Pfam" id="PF00005">
    <property type="entry name" value="ABC_tran"/>
    <property type="match status" value="1"/>
</dbReference>
<dbReference type="PANTHER" id="PTHR43297">
    <property type="entry name" value="OLIGOPEPTIDE TRANSPORT ATP-BINDING PROTEIN APPD"/>
    <property type="match status" value="1"/>
</dbReference>
<dbReference type="EC" id="7.2.2.11" evidence="13"/>
<keyword evidence="18" id="KW-1185">Reference proteome</keyword>
<dbReference type="CDD" id="cd03257">
    <property type="entry name" value="ABC_NikE_OppD_transporters"/>
    <property type="match status" value="1"/>
</dbReference>
<keyword evidence="10" id="KW-0921">Nickel transport</keyword>
<keyword evidence="5" id="KW-0533">Nickel</keyword>
<evidence type="ECO:0000256" key="4">
    <source>
        <dbReference type="ARBA" id="ARBA00022475"/>
    </source>
</evidence>
<evidence type="ECO:0000256" key="14">
    <source>
        <dbReference type="ARBA" id="ARBA00044143"/>
    </source>
</evidence>
<evidence type="ECO:0000256" key="11">
    <source>
        <dbReference type="ARBA" id="ARBA00023136"/>
    </source>
</evidence>
<evidence type="ECO:0000256" key="1">
    <source>
        <dbReference type="ARBA" id="ARBA00004202"/>
    </source>
</evidence>
<evidence type="ECO:0000313" key="17">
    <source>
        <dbReference type="EMBL" id="NHC15723.1"/>
    </source>
</evidence>
<evidence type="ECO:0000256" key="15">
    <source>
        <dbReference type="ARBA" id="ARBA00048610"/>
    </source>
</evidence>
<name>A0ABX0H2S6_9ACTN</name>
<dbReference type="InterPro" id="IPR003593">
    <property type="entry name" value="AAA+_ATPase"/>
</dbReference>
<accession>A0ABX0H2S6</accession>
<evidence type="ECO:0000259" key="16">
    <source>
        <dbReference type="PROSITE" id="PS50893"/>
    </source>
</evidence>
<organism evidence="17 18">
    <name type="scientific">Motilibacter deserti</name>
    <dbReference type="NCBI Taxonomy" id="2714956"/>
    <lineage>
        <taxon>Bacteria</taxon>
        <taxon>Bacillati</taxon>
        <taxon>Actinomycetota</taxon>
        <taxon>Actinomycetes</taxon>
        <taxon>Motilibacterales</taxon>
        <taxon>Motilibacteraceae</taxon>
        <taxon>Motilibacter</taxon>
    </lineage>
</organism>
<evidence type="ECO:0000256" key="10">
    <source>
        <dbReference type="ARBA" id="ARBA00023112"/>
    </source>
</evidence>
<comment type="catalytic activity">
    <reaction evidence="15">
        <text>Ni(2+)(out) + ATP + H2O = Ni(2+)(in) + ADP + phosphate + H(+)</text>
        <dbReference type="Rhea" id="RHEA:15557"/>
        <dbReference type="ChEBI" id="CHEBI:15377"/>
        <dbReference type="ChEBI" id="CHEBI:15378"/>
        <dbReference type="ChEBI" id="CHEBI:30616"/>
        <dbReference type="ChEBI" id="CHEBI:43474"/>
        <dbReference type="ChEBI" id="CHEBI:49786"/>
        <dbReference type="ChEBI" id="CHEBI:456216"/>
        <dbReference type="EC" id="7.2.2.11"/>
    </reaction>
    <physiologicalReaction direction="left-to-right" evidence="15">
        <dbReference type="Rhea" id="RHEA:15558"/>
    </physiologicalReaction>
</comment>
<evidence type="ECO:0000256" key="7">
    <source>
        <dbReference type="ARBA" id="ARBA00022840"/>
    </source>
</evidence>
<keyword evidence="11" id="KW-0472">Membrane</keyword>
<comment type="subcellular location">
    <subcellularLocation>
        <location evidence="1">Cell membrane</location>
        <topology evidence="1">Peripheral membrane protein</topology>
    </subcellularLocation>
</comment>
<comment type="subunit">
    <text evidence="12">The complex is composed of two ATP-binding proteins (NikD and NikE), two transmembrane proteins (NikB and NikC) and a solute-binding protein (NikA).</text>
</comment>
<dbReference type="InterPro" id="IPR050388">
    <property type="entry name" value="ABC_Ni/Peptide_Import"/>
</dbReference>
<dbReference type="PANTHER" id="PTHR43297:SF13">
    <property type="entry name" value="NICKEL ABC TRANSPORTER, ATP-BINDING PROTEIN"/>
    <property type="match status" value="1"/>
</dbReference>
<reference evidence="17 18" key="1">
    <citation type="submission" date="2020-03" db="EMBL/GenBank/DDBJ databases">
        <title>Two novel Motilibacter sp.</title>
        <authorList>
            <person name="Liu S."/>
        </authorList>
    </citation>
    <scope>NUCLEOTIDE SEQUENCE [LARGE SCALE GENOMIC DNA]</scope>
    <source>
        <strain evidence="17 18">E257</strain>
    </source>
</reference>
<dbReference type="Gene3D" id="3.40.50.300">
    <property type="entry name" value="P-loop containing nucleotide triphosphate hydrolases"/>
    <property type="match status" value="1"/>
</dbReference>
<protein>
    <recommendedName>
        <fullName evidence="14">Nickel import system ATP-binding protein NikD</fullName>
        <ecNumber evidence="13">7.2.2.11</ecNumber>
    </recommendedName>
</protein>
<feature type="non-terminal residue" evidence="17">
    <location>
        <position position="221"/>
    </location>
</feature>
<dbReference type="InterPro" id="IPR003439">
    <property type="entry name" value="ABC_transporter-like_ATP-bd"/>
</dbReference>
<evidence type="ECO:0000256" key="5">
    <source>
        <dbReference type="ARBA" id="ARBA00022596"/>
    </source>
</evidence>
<evidence type="ECO:0000256" key="12">
    <source>
        <dbReference type="ARBA" id="ARBA00038669"/>
    </source>
</evidence>
<keyword evidence="7 17" id="KW-0067">ATP-binding</keyword>
<evidence type="ECO:0000313" key="18">
    <source>
        <dbReference type="Proteomes" id="UP000800981"/>
    </source>
</evidence>
<dbReference type="SMART" id="SM00382">
    <property type="entry name" value="AAA"/>
    <property type="match status" value="1"/>
</dbReference>
<dbReference type="PROSITE" id="PS50893">
    <property type="entry name" value="ABC_TRANSPORTER_2"/>
    <property type="match status" value="1"/>
</dbReference>
<feature type="domain" description="ABC transporter" evidence="16">
    <location>
        <begin position="20"/>
        <end position="221"/>
    </location>
</feature>
<evidence type="ECO:0000256" key="13">
    <source>
        <dbReference type="ARBA" id="ARBA00039098"/>
    </source>
</evidence>
<keyword evidence="6" id="KW-0547">Nucleotide-binding</keyword>
<dbReference type="RefSeq" id="WP_166284212.1">
    <property type="nucleotide sequence ID" value="NZ_JAANNP010000049.1"/>
</dbReference>
<evidence type="ECO:0000256" key="3">
    <source>
        <dbReference type="ARBA" id="ARBA00022448"/>
    </source>
</evidence>
<comment type="similarity">
    <text evidence="2">Belongs to the ABC transporter superfamily.</text>
</comment>
<dbReference type="PROSITE" id="PS00211">
    <property type="entry name" value="ABC_TRANSPORTER_1"/>
    <property type="match status" value="1"/>
</dbReference>
<keyword evidence="8" id="KW-1278">Translocase</keyword>
<dbReference type="EMBL" id="JAANNP010000049">
    <property type="protein sequence ID" value="NHC15723.1"/>
    <property type="molecule type" value="Genomic_DNA"/>
</dbReference>
<evidence type="ECO:0000256" key="2">
    <source>
        <dbReference type="ARBA" id="ARBA00005417"/>
    </source>
</evidence>
<keyword evidence="4" id="KW-1003">Cell membrane</keyword>
<keyword evidence="9" id="KW-0406">Ion transport</keyword>
<evidence type="ECO:0000256" key="9">
    <source>
        <dbReference type="ARBA" id="ARBA00023065"/>
    </source>
</evidence>
<comment type="caution">
    <text evidence="17">The sequence shown here is derived from an EMBL/GenBank/DDBJ whole genome shotgun (WGS) entry which is preliminary data.</text>
</comment>
<dbReference type="Proteomes" id="UP000800981">
    <property type="component" value="Unassembled WGS sequence"/>
</dbReference>
<evidence type="ECO:0000256" key="6">
    <source>
        <dbReference type="ARBA" id="ARBA00022741"/>
    </source>
</evidence>
<gene>
    <name evidence="17" type="ORF">G9H71_18225</name>
</gene>
<sequence>MSALLDASPPPQHAGPVISVDGLRIWYGSPRGPVKAVDDVDLVINAGESVGLVGESGCGKSTLGKGLLGLLPEGARMTGKALLRGEDIVSLPAERLRAMRGSELGLVFQEPMTRLNPLMRVSDHFDELLRTHEPALNKAQREERALEALRATGIPPSRHKQYPHEFSGGMRQRIMIALTLVLKPELIVADEPTTALDVLVEAQVLALLSDLRKTSNTALLL</sequence>
<dbReference type="GO" id="GO:0005524">
    <property type="term" value="F:ATP binding"/>
    <property type="evidence" value="ECO:0007669"/>
    <property type="project" value="UniProtKB-KW"/>
</dbReference>
<dbReference type="InterPro" id="IPR017871">
    <property type="entry name" value="ABC_transporter-like_CS"/>
</dbReference>
<evidence type="ECO:0000256" key="8">
    <source>
        <dbReference type="ARBA" id="ARBA00022967"/>
    </source>
</evidence>
<proteinExistence type="inferred from homology"/>
<keyword evidence="3" id="KW-0813">Transport</keyword>
<dbReference type="SUPFAM" id="SSF52540">
    <property type="entry name" value="P-loop containing nucleoside triphosphate hydrolases"/>
    <property type="match status" value="1"/>
</dbReference>